<comment type="caution">
    <text evidence="1">The sequence shown here is derived from an EMBL/GenBank/DDBJ whole genome shotgun (WGS) entry which is preliminary data.</text>
</comment>
<dbReference type="EMBL" id="BARW01019438">
    <property type="protein sequence ID" value="GAI95311.1"/>
    <property type="molecule type" value="Genomic_DNA"/>
</dbReference>
<organism evidence="1">
    <name type="scientific">marine sediment metagenome</name>
    <dbReference type="NCBI Taxonomy" id="412755"/>
    <lineage>
        <taxon>unclassified sequences</taxon>
        <taxon>metagenomes</taxon>
        <taxon>ecological metagenomes</taxon>
    </lineage>
</organism>
<name>X1TV95_9ZZZZ</name>
<proteinExistence type="predicted"/>
<sequence>MSLLIKGITKISELEIDADKNWQGKGISNIKEIAEAMAIGHTAQFNGTRLLKLLPGIDQNVLTSQGAGKLVIWSSPGSYFHRFFPVTIDLSHAQAIVEAAKSHEKAISLATSHKQAYLDAPADYIKRLTPAVALA</sequence>
<gene>
    <name evidence="1" type="ORF">S12H4_33045</name>
</gene>
<dbReference type="AlphaFoldDB" id="X1TV95"/>
<protein>
    <submittedName>
        <fullName evidence="1">Uncharacterized protein</fullName>
    </submittedName>
</protein>
<reference evidence="1" key="1">
    <citation type="journal article" date="2014" name="Front. Microbiol.">
        <title>High frequency of phylogenetically diverse reductive dehalogenase-homologous genes in deep subseafloor sedimentary metagenomes.</title>
        <authorList>
            <person name="Kawai M."/>
            <person name="Futagami T."/>
            <person name="Toyoda A."/>
            <person name="Takaki Y."/>
            <person name="Nishi S."/>
            <person name="Hori S."/>
            <person name="Arai W."/>
            <person name="Tsubouchi T."/>
            <person name="Morono Y."/>
            <person name="Uchiyama I."/>
            <person name="Ito T."/>
            <person name="Fujiyama A."/>
            <person name="Inagaki F."/>
            <person name="Takami H."/>
        </authorList>
    </citation>
    <scope>NUCLEOTIDE SEQUENCE</scope>
    <source>
        <strain evidence="1">Expedition CK06-06</strain>
    </source>
</reference>
<feature type="non-terminal residue" evidence="1">
    <location>
        <position position="135"/>
    </location>
</feature>
<evidence type="ECO:0000313" key="1">
    <source>
        <dbReference type="EMBL" id="GAI95311.1"/>
    </source>
</evidence>
<accession>X1TV95</accession>